<name>A0A914CFQ3_9BILA</name>
<dbReference type="InterPro" id="IPR005199">
    <property type="entry name" value="Glyco_hydro_79"/>
</dbReference>
<accession>A0A914CFQ3</accession>
<keyword evidence="2" id="KW-0732">Signal</keyword>
<dbReference type="PANTHER" id="PTHR46145:SF4">
    <property type="entry name" value="HEPARANASE"/>
    <property type="match status" value="1"/>
</dbReference>
<proteinExistence type="inferred from homology"/>
<dbReference type="GO" id="GO:0005615">
    <property type="term" value="C:extracellular space"/>
    <property type="evidence" value="ECO:0007669"/>
    <property type="project" value="TreeGrafter"/>
</dbReference>
<organism evidence="3 4">
    <name type="scientific">Acrobeloides nanus</name>
    <dbReference type="NCBI Taxonomy" id="290746"/>
    <lineage>
        <taxon>Eukaryota</taxon>
        <taxon>Metazoa</taxon>
        <taxon>Ecdysozoa</taxon>
        <taxon>Nematoda</taxon>
        <taxon>Chromadorea</taxon>
        <taxon>Rhabditida</taxon>
        <taxon>Tylenchina</taxon>
        <taxon>Cephalobomorpha</taxon>
        <taxon>Cephaloboidea</taxon>
        <taxon>Cephalobidae</taxon>
        <taxon>Acrobeloides</taxon>
    </lineage>
</organism>
<dbReference type="Pfam" id="PF03662">
    <property type="entry name" value="Glyco_hydro_79n"/>
    <property type="match status" value="1"/>
</dbReference>
<comment type="similarity">
    <text evidence="1">Belongs to the glycosyl hydrolase 79 family.</text>
</comment>
<dbReference type="AlphaFoldDB" id="A0A914CFQ3"/>
<feature type="signal peptide" evidence="2">
    <location>
        <begin position="1"/>
        <end position="21"/>
    </location>
</feature>
<sequence length="120" mass="13813">MYMSPTLFGLNLTFVTPLAKALGPSYFRVGGTHADYAIFQEKNSTVDKGQYVFSFKLLDETYSFVQNAGWRLIFDLNDMLRTNETSTGRWNSSNAQLFLNYTSQKGYELDFELGNGFWVW</sequence>
<keyword evidence="3" id="KW-1185">Reference proteome</keyword>
<dbReference type="Proteomes" id="UP000887540">
    <property type="component" value="Unplaced"/>
</dbReference>
<reference evidence="4" key="1">
    <citation type="submission" date="2022-11" db="UniProtKB">
        <authorList>
            <consortium name="WormBaseParasite"/>
        </authorList>
    </citation>
    <scope>IDENTIFICATION</scope>
</reference>
<evidence type="ECO:0000256" key="1">
    <source>
        <dbReference type="ARBA" id="ARBA00009800"/>
    </source>
</evidence>
<evidence type="ECO:0000313" key="3">
    <source>
        <dbReference type="Proteomes" id="UP000887540"/>
    </source>
</evidence>
<dbReference type="GO" id="GO:0031012">
    <property type="term" value="C:extracellular matrix"/>
    <property type="evidence" value="ECO:0007669"/>
    <property type="project" value="TreeGrafter"/>
</dbReference>
<dbReference type="InterPro" id="IPR017853">
    <property type="entry name" value="GH"/>
</dbReference>
<dbReference type="Gene3D" id="3.20.20.80">
    <property type="entry name" value="Glycosidases"/>
    <property type="match status" value="1"/>
</dbReference>
<dbReference type="SUPFAM" id="SSF51445">
    <property type="entry name" value="(Trans)glycosidases"/>
    <property type="match status" value="1"/>
</dbReference>
<dbReference type="GO" id="GO:0016020">
    <property type="term" value="C:membrane"/>
    <property type="evidence" value="ECO:0007669"/>
    <property type="project" value="InterPro"/>
</dbReference>
<dbReference type="GO" id="GO:0016798">
    <property type="term" value="F:hydrolase activity, acting on glycosyl bonds"/>
    <property type="evidence" value="ECO:0007669"/>
    <property type="project" value="InterPro"/>
</dbReference>
<dbReference type="PANTHER" id="PTHR46145">
    <property type="entry name" value="HEPARANASE"/>
    <property type="match status" value="1"/>
</dbReference>
<feature type="chain" id="PRO_5037296329" evidence="2">
    <location>
        <begin position="22"/>
        <end position="120"/>
    </location>
</feature>
<dbReference type="WBParaSite" id="ACRNAN_scaffold10233.g22853.t1">
    <property type="protein sequence ID" value="ACRNAN_scaffold10233.g22853.t1"/>
    <property type="gene ID" value="ACRNAN_scaffold10233.g22853"/>
</dbReference>
<evidence type="ECO:0000313" key="4">
    <source>
        <dbReference type="WBParaSite" id="ACRNAN_scaffold10233.g22853.t1"/>
    </source>
</evidence>
<protein>
    <submittedName>
        <fullName evidence="4">Uncharacterized protein</fullName>
    </submittedName>
</protein>
<evidence type="ECO:0000256" key="2">
    <source>
        <dbReference type="SAM" id="SignalP"/>
    </source>
</evidence>